<dbReference type="VEuPathDB" id="TriTrypDB:TcBrA4_0142530"/>
<gene>
    <name evidence="4" type="ORF">C3747_27g232</name>
</gene>
<evidence type="ECO:0000259" key="3">
    <source>
        <dbReference type="Pfam" id="PF22925"/>
    </source>
</evidence>
<dbReference type="VEuPathDB" id="TriTrypDB:TcG_11684"/>
<feature type="domain" description="Trans-sialidase C-terminal" evidence="3">
    <location>
        <begin position="509"/>
        <end position="726"/>
    </location>
</feature>
<feature type="compositionally biased region" description="Basic residues" evidence="1">
    <location>
        <begin position="13"/>
        <end position="27"/>
    </location>
</feature>
<dbReference type="Gene3D" id="2.120.10.10">
    <property type="match status" value="1"/>
</dbReference>
<dbReference type="Pfam" id="PF13859">
    <property type="entry name" value="BNR_3"/>
    <property type="match status" value="1"/>
</dbReference>
<dbReference type="VEuPathDB" id="TriTrypDB:TCDM_09918"/>
<dbReference type="VEuPathDB" id="TriTrypDB:TCSYLVIO_002748"/>
<protein>
    <submittedName>
        <fullName evidence="4">Putative trans-sialidase, Group VI</fullName>
    </submittedName>
</protein>
<dbReference type="SUPFAM" id="SSF50939">
    <property type="entry name" value="Sialidases"/>
    <property type="match status" value="1"/>
</dbReference>
<evidence type="ECO:0000313" key="5">
    <source>
        <dbReference type="Proteomes" id="UP000246078"/>
    </source>
</evidence>
<dbReference type="Pfam" id="PF11052">
    <property type="entry name" value="Tr-sialidase_C"/>
    <property type="match status" value="1"/>
</dbReference>
<dbReference type="VEuPathDB" id="TriTrypDB:C4B63_37g189"/>
<dbReference type="InterPro" id="IPR055239">
    <property type="entry name" value="TS_C"/>
</dbReference>
<dbReference type="AlphaFoldDB" id="A0A2V2X5Z5"/>
<feature type="region of interest" description="Disordered" evidence="1">
    <location>
        <begin position="1"/>
        <end position="37"/>
    </location>
</feature>
<name>A0A2V2X5Z5_TRYCR</name>
<feature type="region of interest" description="Disordered" evidence="1">
    <location>
        <begin position="749"/>
        <end position="891"/>
    </location>
</feature>
<accession>A0A2V2X5Z5</accession>
<dbReference type="VEuPathDB" id="TriTrypDB:TcCLB.503609.50"/>
<organism evidence="4 5">
    <name type="scientific">Trypanosoma cruzi</name>
    <dbReference type="NCBI Taxonomy" id="5693"/>
    <lineage>
        <taxon>Eukaryota</taxon>
        <taxon>Discoba</taxon>
        <taxon>Euglenozoa</taxon>
        <taxon>Kinetoplastea</taxon>
        <taxon>Metakinetoplastina</taxon>
        <taxon>Trypanosomatida</taxon>
        <taxon>Trypanosomatidae</taxon>
        <taxon>Trypanosoma</taxon>
        <taxon>Schizotrypanum</taxon>
    </lineage>
</organism>
<dbReference type="GO" id="GO:0004308">
    <property type="term" value="F:exo-alpha-sialidase activity"/>
    <property type="evidence" value="ECO:0007669"/>
    <property type="project" value="InterPro"/>
</dbReference>
<dbReference type="InterPro" id="IPR011040">
    <property type="entry name" value="Sialidase"/>
</dbReference>
<dbReference type="CDD" id="cd15482">
    <property type="entry name" value="Sialidase_non-viral"/>
    <property type="match status" value="1"/>
</dbReference>
<proteinExistence type="predicted"/>
<dbReference type="Proteomes" id="UP000246078">
    <property type="component" value="Unassembled WGS sequence"/>
</dbReference>
<comment type="caution">
    <text evidence="4">The sequence shown here is derived from an EMBL/GenBank/DDBJ whole genome shotgun (WGS) entry which is preliminary data.</text>
</comment>
<dbReference type="OrthoDB" id="10379884at2759"/>
<dbReference type="SMR" id="A0A2V2X5Z5"/>
<dbReference type="InterPro" id="IPR021287">
    <property type="entry name" value="Trans-sialidase_CS"/>
</dbReference>
<dbReference type="VEuPathDB" id="TriTrypDB:Tc_MARK_3947"/>
<dbReference type="VEuPathDB" id="TriTrypDB:TcCLB.508979.50"/>
<feature type="compositionally biased region" description="Low complexity" evidence="1">
    <location>
        <begin position="775"/>
        <end position="794"/>
    </location>
</feature>
<dbReference type="VEuPathDB" id="TriTrypDB:TcCLB.508165.14"/>
<evidence type="ECO:0000256" key="1">
    <source>
        <dbReference type="SAM" id="MobiDB-lite"/>
    </source>
</evidence>
<dbReference type="InterPro" id="IPR036278">
    <property type="entry name" value="Sialidase_sf"/>
</dbReference>
<sequence length="943" mass="99403">MLSRVAAVQAPRTHNRRRVTGSSGRKRGGGESERQRPNMSRHFCSAVLLLLVVLMCCSTCGATQGEEDLPAVPKYQLEDANEEGVSVKSLGVPGLLKVGSGVFAVAEAQCKKNGEGGEDTFTGIASQLLTIKNDNTPEEVLTKARVIRVLEEVATTSKEVDVSRPTTVVQGNDIYMVVGKYSPTAATGKEDGEADDSGLLLVKGNVSNEESSNEKRIYWNDSYFIPWNYKDKQHESLLRLIGGGGSGVKMNDGTIVFPLEGTRKKKNQDGGNEKDGKTVSLIIYSKDTKGWVLSKGMSADGCSAPSVVEWKDKLMMMTACGDGRRRVYESGDKGESWTEALGTLSRVWGKKKDGEGKAVRSGFTTATIDGEDDRNVMLVTLPVYPKENQKENKKGELHLWLTDNKHIVDIGPVSGKDDDAAASALLHKSVEGETNEEKKELIALYEKKKGDAESSLGMVSVLLTEQLQRVKKVLATWKEVDERVSELCPSESAEKGPSPDTACSTTVKITAGLVGFLSGNFSDDTWRDEYLGVNATVKKGAEEGASAGVAETAGSSDGVKFRGAWAEWPVGRQGENQLYHFANYNFTLLATVSIDGVPKKEGPISVMGAKMSDAENPVLLGLSYNNREKKWTLLCGDGKVIKEHRSNWETQTDTTRYQVAIVLQNGTQGSAYVDGKRVGEPCKLENTNSKGISHFYIGGDGSNTEGQGGVSVTVRNVLLYNRPLDDNEITALNAIKPPITPPKETNAQEIVLPSSGGTPHAGQEPLNGGEGAAGGSASPSAVSASTTSSGSGQSVNQLAPGKPPDGNADVDVAFSSSGNPTVGEGSADTIQGDGPHTPSVGNTAAAADTNVLTAKGEGHDGPALTADVSASSGADGETAGGTDGQGEEGIHPQAGEVKSAALNSSLGNSSQGNNTDACTVRESGLLPSLPSLLLLGLWGFATL</sequence>
<dbReference type="InterPro" id="IPR008377">
    <property type="entry name" value="Sialidase_trypan"/>
</dbReference>
<dbReference type="VEuPathDB" id="TriTrypDB:C3747_27g232"/>
<evidence type="ECO:0000313" key="4">
    <source>
        <dbReference type="EMBL" id="PWV15882.1"/>
    </source>
</evidence>
<dbReference type="Gene3D" id="2.60.120.200">
    <property type="match status" value="1"/>
</dbReference>
<dbReference type="SUPFAM" id="SSF49899">
    <property type="entry name" value="Concanavalin A-like lectins/glucanases"/>
    <property type="match status" value="1"/>
</dbReference>
<feature type="domain" description="Sialidase" evidence="2">
    <location>
        <begin position="92"/>
        <end position="446"/>
    </location>
</feature>
<dbReference type="Pfam" id="PF22925">
    <property type="entry name" value="TS_C"/>
    <property type="match status" value="1"/>
</dbReference>
<reference evidence="4 5" key="1">
    <citation type="journal article" date="2018" name="Microb. Genom.">
        <title>Expanding an expanded genome: long-read sequencing of Trypanosoma cruzi.</title>
        <authorList>
            <person name="Berna L."/>
            <person name="Rodriguez M."/>
            <person name="Chiribao M.L."/>
            <person name="Parodi-Talice A."/>
            <person name="Pita S."/>
            <person name="Rijo G."/>
            <person name="Alvarez-Valin F."/>
            <person name="Robello C."/>
        </authorList>
    </citation>
    <scope>NUCLEOTIDE SEQUENCE [LARGE SCALE GENOMIC DNA]</scope>
    <source>
        <strain evidence="4 5">TCC</strain>
    </source>
</reference>
<dbReference type="EMBL" id="PRFC01000027">
    <property type="protein sequence ID" value="PWV15882.1"/>
    <property type="molecule type" value="Genomic_DNA"/>
</dbReference>
<dbReference type="PRINTS" id="PR01803">
    <property type="entry name" value="TCSIALIDASE"/>
</dbReference>
<dbReference type="VEuPathDB" id="TriTrypDB:TcCL_NonESM07107"/>
<evidence type="ECO:0000259" key="2">
    <source>
        <dbReference type="Pfam" id="PF13859"/>
    </source>
</evidence>
<dbReference type="InterPro" id="IPR013320">
    <property type="entry name" value="ConA-like_dom_sf"/>
</dbReference>